<feature type="region of interest" description="Disordered" evidence="1">
    <location>
        <begin position="256"/>
        <end position="292"/>
    </location>
</feature>
<protein>
    <submittedName>
        <fullName evidence="2">Uncharacterized protein</fullName>
    </submittedName>
</protein>
<gene>
    <name evidence="2" type="ORF">PG993_002166</name>
</gene>
<evidence type="ECO:0000256" key="1">
    <source>
        <dbReference type="SAM" id="MobiDB-lite"/>
    </source>
</evidence>
<feature type="region of interest" description="Disordered" evidence="1">
    <location>
        <begin position="936"/>
        <end position="956"/>
    </location>
</feature>
<organism evidence="2 3">
    <name type="scientific">Apiospora rasikravindrae</name>
    <dbReference type="NCBI Taxonomy" id="990691"/>
    <lineage>
        <taxon>Eukaryota</taxon>
        <taxon>Fungi</taxon>
        <taxon>Dikarya</taxon>
        <taxon>Ascomycota</taxon>
        <taxon>Pezizomycotina</taxon>
        <taxon>Sordariomycetes</taxon>
        <taxon>Xylariomycetidae</taxon>
        <taxon>Amphisphaeriales</taxon>
        <taxon>Apiosporaceae</taxon>
        <taxon>Apiospora</taxon>
    </lineage>
</organism>
<reference evidence="2 3" key="1">
    <citation type="submission" date="2023-01" db="EMBL/GenBank/DDBJ databases">
        <title>Analysis of 21 Apiospora genomes using comparative genomics revels a genus with tremendous synthesis potential of carbohydrate active enzymes and secondary metabolites.</title>
        <authorList>
            <person name="Sorensen T."/>
        </authorList>
    </citation>
    <scope>NUCLEOTIDE SEQUENCE [LARGE SCALE GENOMIC DNA]</scope>
    <source>
        <strain evidence="2 3">CBS 33761</strain>
    </source>
</reference>
<evidence type="ECO:0000313" key="3">
    <source>
        <dbReference type="Proteomes" id="UP001444661"/>
    </source>
</evidence>
<feature type="region of interest" description="Disordered" evidence="1">
    <location>
        <begin position="875"/>
        <end position="924"/>
    </location>
</feature>
<keyword evidence="3" id="KW-1185">Reference proteome</keyword>
<feature type="compositionally biased region" description="Basic and acidic residues" evidence="1">
    <location>
        <begin position="889"/>
        <end position="900"/>
    </location>
</feature>
<dbReference type="EMBL" id="JAQQWK010000001">
    <property type="protein sequence ID" value="KAK8056939.1"/>
    <property type="molecule type" value="Genomic_DNA"/>
</dbReference>
<comment type="caution">
    <text evidence="2">The sequence shown here is derived from an EMBL/GenBank/DDBJ whole genome shotgun (WGS) entry which is preliminary data.</text>
</comment>
<feature type="region of interest" description="Disordered" evidence="1">
    <location>
        <begin position="452"/>
        <end position="472"/>
    </location>
</feature>
<feature type="region of interest" description="Disordered" evidence="1">
    <location>
        <begin position="130"/>
        <end position="202"/>
    </location>
</feature>
<evidence type="ECO:0000313" key="2">
    <source>
        <dbReference type="EMBL" id="KAK8056939.1"/>
    </source>
</evidence>
<dbReference type="Proteomes" id="UP001444661">
    <property type="component" value="Unassembled WGS sequence"/>
</dbReference>
<feature type="region of interest" description="Disordered" evidence="1">
    <location>
        <begin position="1"/>
        <end position="21"/>
    </location>
</feature>
<feature type="compositionally biased region" description="Low complexity" evidence="1">
    <location>
        <begin position="130"/>
        <end position="140"/>
    </location>
</feature>
<feature type="compositionally biased region" description="Polar residues" evidence="1">
    <location>
        <begin position="940"/>
        <end position="949"/>
    </location>
</feature>
<accession>A0ABR1UDG3</accession>
<proteinExistence type="predicted"/>
<feature type="compositionally biased region" description="Polar residues" evidence="1">
    <location>
        <begin position="256"/>
        <end position="286"/>
    </location>
</feature>
<feature type="region of interest" description="Disordered" evidence="1">
    <location>
        <begin position="972"/>
        <end position="994"/>
    </location>
</feature>
<name>A0ABR1UDG3_9PEZI</name>
<sequence length="1064" mass="118450">MQAENRPFPRRAASHGTLRSSYADHARPLHKPLRSVNENSALLSSPGALESMLKTTTETGDIGIFSIKPVKTSTRITAISPHHGLQGSRSQNQLPLRRSVDDFRRQHDRHRLPSYRDTTSEIISMYGSNSQSSANSVLSHSIDDPSRRSYSMTTVGSRHLSHNRSSNTLQSHCSGGTLQRPRSPFPYPTRLRRPGARPASPAITESGVVDYSRMVEIDRTSIRTGYGTCAPAFSQPPGRLPPLGVRLDMNLSTPTLQTQRSHYASNRQSGATSNRTASAASDTSCGRSCCEKVHSSSTRTSSLTSVIHMYHRMPPPMRHVQFGTLEPPPRYYDYTEDFEFKQPFVVATIEPVAPTPTRIPSIHKSLRIREGLEEQFSMHPGLVYTSNTLQGDPHHVEIEEIGDPSVGTQSRQSCVTQDSSERDIILVAGSISRATASPVNTGRGTDIDFLPSQAGRDSMENFSQSPDMSPREADVYRSQGFCEATASRTKSASHERHVVFHGGKSPTICSEQGVIVRDENDDFKRKEREKTDDVHIYSGEEGFQRRSISEPETKYRGNLSIHGSLGHDRVSLPTNSCASMSEAHREKEHLELLSGPDGLGDHRSAELDHTIERSIESTPLMTAETRRDITSGELMEDDEPRHYKRNMGLEVVTQNLQKASDDDFPQLSSECSNTPLIFPKPISPARQLKVKNNIPQLMKALPPLPDTSLISSAPSSIVDVDECAEILQPFSLSRSGTPRAHNQYGLLHHSAILNPRYSGDNTHTQKKLPRIRFKTKLPLAQEPNQRDSGPWNSEVNYPWCRRTTDPELLDACDGAGSHNSGRSSLRVTPFLSTHHTSSSPLTETIRRHPNMDQSDVIQSLTSQQPRDLFTTSSRLFDAFRSPSPSNSRLDCDEHVDDDVQHSSSGTAKEATPESNAGFVTANGRGLRRLSKAQIRISGSGKLQETTPSQKMPKKFPRGLKTRLSNLTRLLARNRHTHSERQNTPLGKTPASGAKQESALEANFCLENLDFESKSFTVSEGISGELPRRRKFRRRVKDRISKWVKDTRRRMGVQDRGHWQYGDAE</sequence>
<feature type="compositionally biased region" description="Polar residues" evidence="1">
    <location>
        <begin position="163"/>
        <end position="177"/>
    </location>
</feature>